<dbReference type="NCBIfam" id="NF046084">
    <property type="entry name" value="XrtY_assoc_Wzy"/>
    <property type="match status" value="1"/>
</dbReference>
<feature type="transmembrane region" description="Helical" evidence="1">
    <location>
        <begin position="26"/>
        <end position="44"/>
    </location>
</feature>
<name>A0ABW2YTD6_9SPHI</name>
<feature type="transmembrane region" description="Helical" evidence="1">
    <location>
        <begin position="441"/>
        <end position="460"/>
    </location>
</feature>
<keyword evidence="1" id="KW-0812">Transmembrane</keyword>
<comment type="caution">
    <text evidence="2">The sequence shown here is derived from an EMBL/GenBank/DDBJ whole genome shotgun (WGS) entry which is preliminary data.</text>
</comment>
<feature type="transmembrane region" description="Helical" evidence="1">
    <location>
        <begin position="243"/>
        <end position="259"/>
    </location>
</feature>
<gene>
    <name evidence="2" type="ORF">ACFQZS_04050</name>
</gene>
<proteinExistence type="predicted"/>
<sequence length="465" mass="53072">MNKSFGKYALLYLPWLASLVVQNNPAASYLIAWLGTFFLFYLCYSGKIKKLPDDRRIGEQIMRPVYLVQIIFIGYMASTSIFYFIQLLGYGDQSFMIRSPAELEQKILLAAQCQRYYVLGHAAFLTGLLYTMKYPVKPEYTYDKSKLTAVLFQIAVICLPLSVISYRIPGLSQFYFQLTSLSFIAGTLALAFAIPERRRVSILICCGMYLINFYQALTSGYKEPIIVSLLVLGIFLYPNYKKIVIAIFVPLFFLLAIYLPKYNQIFRQSAWGNDVTSEEAYESALDATLATDAEYSNWGFLVYRLSEIDMFTQFVKSTPEYIDYYKFDLVGQALEVTVPRLFWPQKPITETMVMERVYNADVVNRGSTVSAKPAFIVDAYLSGGALGVFIGLFIYGAGIQLISQKAEHLFGGYILGVALIFSGLFQIVWRGLSFEFMSNSVLWSYLTMLIIHKAMVKTFFLRRIY</sequence>
<feature type="transmembrane region" description="Helical" evidence="1">
    <location>
        <begin position="200"/>
        <end position="217"/>
    </location>
</feature>
<protein>
    <submittedName>
        <fullName evidence="2">Exosortase Y-associated Wzy-like protein</fullName>
    </submittedName>
</protein>
<dbReference type="Proteomes" id="UP001596958">
    <property type="component" value="Unassembled WGS sequence"/>
</dbReference>
<evidence type="ECO:0000256" key="1">
    <source>
        <dbReference type="SAM" id="Phobius"/>
    </source>
</evidence>
<keyword evidence="1" id="KW-1133">Transmembrane helix</keyword>
<feature type="transmembrane region" description="Helical" evidence="1">
    <location>
        <begin position="174"/>
        <end position="193"/>
    </location>
</feature>
<accession>A0ABW2YTD6</accession>
<feature type="transmembrane region" description="Helical" evidence="1">
    <location>
        <begin position="379"/>
        <end position="398"/>
    </location>
</feature>
<reference evidence="3" key="1">
    <citation type="journal article" date="2019" name="Int. J. Syst. Evol. Microbiol.">
        <title>The Global Catalogue of Microorganisms (GCM) 10K type strain sequencing project: providing services to taxonomists for standard genome sequencing and annotation.</title>
        <authorList>
            <consortium name="The Broad Institute Genomics Platform"/>
            <consortium name="The Broad Institute Genome Sequencing Center for Infectious Disease"/>
            <person name="Wu L."/>
            <person name="Ma J."/>
        </authorList>
    </citation>
    <scope>NUCLEOTIDE SEQUENCE [LARGE SCALE GENOMIC DNA]</scope>
    <source>
        <strain evidence="3">CCUG 63418</strain>
    </source>
</reference>
<feature type="transmembrane region" description="Helical" evidence="1">
    <location>
        <begin position="223"/>
        <end position="238"/>
    </location>
</feature>
<dbReference type="EMBL" id="JBHTHU010000001">
    <property type="protein sequence ID" value="MFD0749301.1"/>
    <property type="molecule type" value="Genomic_DNA"/>
</dbReference>
<evidence type="ECO:0000313" key="3">
    <source>
        <dbReference type="Proteomes" id="UP001596958"/>
    </source>
</evidence>
<feature type="transmembrane region" description="Helical" evidence="1">
    <location>
        <begin position="116"/>
        <end position="136"/>
    </location>
</feature>
<feature type="transmembrane region" description="Helical" evidence="1">
    <location>
        <begin position="148"/>
        <end position="168"/>
    </location>
</feature>
<dbReference type="RefSeq" id="WP_377097531.1">
    <property type="nucleotide sequence ID" value="NZ_JBHTHU010000001.1"/>
</dbReference>
<organism evidence="2 3">
    <name type="scientific">Mucilaginibacter calamicampi</name>
    <dbReference type="NCBI Taxonomy" id="1302352"/>
    <lineage>
        <taxon>Bacteria</taxon>
        <taxon>Pseudomonadati</taxon>
        <taxon>Bacteroidota</taxon>
        <taxon>Sphingobacteriia</taxon>
        <taxon>Sphingobacteriales</taxon>
        <taxon>Sphingobacteriaceae</taxon>
        <taxon>Mucilaginibacter</taxon>
    </lineage>
</organism>
<feature type="transmembrane region" description="Helical" evidence="1">
    <location>
        <begin position="65"/>
        <end position="85"/>
    </location>
</feature>
<evidence type="ECO:0000313" key="2">
    <source>
        <dbReference type="EMBL" id="MFD0749301.1"/>
    </source>
</evidence>
<keyword evidence="1" id="KW-0472">Membrane</keyword>
<keyword evidence="3" id="KW-1185">Reference proteome</keyword>
<feature type="transmembrane region" description="Helical" evidence="1">
    <location>
        <begin position="410"/>
        <end position="429"/>
    </location>
</feature>